<evidence type="ECO:0000259" key="8">
    <source>
        <dbReference type="Pfam" id="PF03895"/>
    </source>
</evidence>
<proteinExistence type="predicted"/>
<evidence type="ECO:0000256" key="3">
    <source>
        <dbReference type="ARBA" id="ARBA00022452"/>
    </source>
</evidence>
<dbReference type="GO" id="GO:0009986">
    <property type="term" value="C:cell surface"/>
    <property type="evidence" value="ECO:0007669"/>
    <property type="project" value="UniProtKB-SubCell"/>
</dbReference>
<dbReference type="GO" id="GO:0009279">
    <property type="term" value="C:cell outer membrane"/>
    <property type="evidence" value="ECO:0007669"/>
    <property type="project" value="UniProtKB-SubCell"/>
</dbReference>
<feature type="domain" description="Trimeric autotransporter adhesin YadA-like C-terminal membrane anchor" evidence="8">
    <location>
        <begin position="33"/>
        <end position="93"/>
    </location>
</feature>
<dbReference type="SUPFAM" id="SSF54523">
    <property type="entry name" value="Pili subunits"/>
    <property type="match status" value="1"/>
</dbReference>
<keyword evidence="3" id="KW-1134">Transmembrane beta strand</keyword>
<dbReference type="InterPro" id="IPR005594">
    <property type="entry name" value="YadA_C"/>
</dbReference>
<comment type="subcellular location">
    <subcellularLocation>
        <location evidence="2">Cell outer membrane</location>
    </subcellularLocation>
    <subcellularLocation>
        <location evidence="1">Cell surface</location>
    </subcellularLocation>
</comment>
<accession>A0AA36UFU8</accession>
<keyword evidence="6" id="KW-0472">Membrane</keyword>
<dbReference type="Gene3D" id="3.30.1300.30">
    <property type="entry name" value="GSPII I/J protein-like"/>
    <property type="match status" value="1"/>
</dbReference>
<keyword evidence="7" id="KW-0998">Cell outer membrane</keyword>
<evidence type="ECO:0000256" key="1">
    <source>
        <dbReference type="ARBA" id="ARBA00004241"/>
    </source>
</evidence>
<evidence type="ECO:0000313" key="9">
    <source>
        <dbReference type="EMBL" id="EGQ74063.1"/>
    </source>
</evidence>
<evidence type="ECO:0000256" key="2">
    <source>
        <dbReference type="ARBA" id="ARBA00004442"/>
    </source>
</evidence>
<reference evidence="9 10" key="1">
    <citation type="submission" date="2011-05" db="EMBL/GenBank/DDBJ databases">
        <authorList>
            <person name="Muzny D."/>
            <person name="Qin X."/>
            <person name="Deng J."/>
            <person name="Jiang H."/>
            <person name="Liu Y."/>
            <person name="Qu J."/>
            <person name="Song X.-Z."/>
            <person name="Zhang L."/>
            <person name="Thornton R."/>
            <person name="Coyle M."/>
            <person name="Francisco L."/>
            <person name="Jackson L."/>
            <person name="Javaid M."/>
            <person name="Korchina V."/>
            <person name="Kovar C."/>
            <person name="Mata R."/>
            <person name="Mathew T."/>
            <person name="Ngo R."/>
            <person name="Nguyen L."/>
            <person name="Nguyen N."/>
            <person name="Okwuonu G."/>
            <person name="Ongeri F."/>
            <person name="Pham C."/>
            <person name="Simmons D."/>
            <person name="Wilczek-Boney K."/>
            <person name="Hale W."/>
            <person name="Jakkamsetti A."/>
            <person name="Pham P."/>
            <person name="Ruth R."/>
            <person name="San Lucas F."/>
            <person name="Warren J."/>
            <person name="Zhang J."/>
            <person name="Zhao Z."/>
            <person name="Zhou C."/>
            <person name="Zhu D."/>
            <person name="Lee S."/>
            <person name="Bess C."/>
            <person name="Blankenburg K."/>
            <person name="Forbes L."/>
            <person name="Fu Q."/>
            <person name="Gubbala S."/>
            <person name="Hirani K."/>
            <person name="Jayaseelan J.C."/>
            <person name="Lara F."/>
            <person name="Munidasa M."/>
            <person name="Palculict T."/>
            <person name="Patil S."/>
            <person name="Pu L.-L."/>
            <person name="Saada N."/>
            <person name="Tang L."/>
            <person name="Weissenberger G."/>
            <person name="Zhu Y."/>
            <person name="Hemphill L."/>
            <person name="Shang Y."/>
            <person name="Youmans B."/>
            <person name="Ayvaz T."/>
            <person name="Ross M."/>
            <person name="Santibanez J."/>
            <person name="Aqrawi P."/>
            <person name="Gross S."/>
            <person name="Joshi V."/>
            <person name="Fowler G."/>
            <person name="Nazareth L."/>
            <person name="Reid J."/>
            <person name="Worley K."/>
            <person name="Petrosino J."/>
            <person name="Highlander S."/>
            <person name="Gibbs R."/>
        </authorList>
    </citation>
    <scope>NUCLEOTIDE SEQUENCE [LARGE SCALE GENOMIC DNA]</scope>
    <source>
        <strain evidence="9 10">ATCC 33926</strain>
    </source>
</reference>
<evidence type="ECO:0000256" key="7">
    <source>
        <dbReference type="ARBA" id="ARBA00023237"/>
    </source>
</evidence>
<dbReference type="AlphaFoldDB" id="A0AA36UFU8"/>
<dbReference type="Pfam" id="PF03895">
    <property type="entry name" value="YadA_anchor"/>
    <property type="match status" value="1"/>
</dbReference>
<keyword evidence="5" id="KW-0732">Signal</keyword>
<name>A0AA36UFU8_9NEIS</name>
<dbReference type="Proteomes" id="UP000004982">
    <property type="component" value="Unassembled WGS sequence"/>
</dbReference>
<dbReference type="EMBL" id="AFQE01000151">
    <property type="protein sequence ID" value="EGQ74063.1"/>
    <property type="molecule type" value="Genomic_DNA"/>
</dbReference>
<protein>
    <submittedName>
        <fullName evidence="9">Hemagglutinin family protein</fullName>
    </submittedName>
</protein>
<keyword evidence="4" id="KW-0812">Transmembrane</keyword>
<evidence type="ECO:0000313" key="10">
    <source>
        <dbReference type="Proteomes" id="UP000004982"/>
    </source>
</evidence>
<sequence>MVNMGNQINQRIDNVESDSKAGTAAAMAVAGLPQAYLPGKSMMAVAGGVYRGESGYAVGFSSISDGGNWIIKGTATGNSRGHYGATAGVGYQW</sequence>
<comment type="caution">
    <text evidence="9">The sequence shown here is derived from an EMBL/GenBank/DDBJ whole genome shotgun (WGS) entry which is preliminary data.</text>
</comment>
<evidence type="ECO:0000256" key="6">
    <source>
        <dbReference type="ARBA" id="ARBA00023136"/>
    </source>
</evidence>
<evidence type="ECO:0000256" key="4">
    <source>
        <dbReference type="ARBA" id="ARBA00022692"/>
    </source>
</evidence>
<organism evidence="9 10">
    <name type="scientific">Neisseria macacae ATCC 33926</name>
    <dbReference type="NCBI Taxonomy" id="997348"/>
    <lineage>
        <taxon>Bacteria</taxon>
        <taxon>Pseudomonadati</taxon>
        <taxon>Pseudomonadota</taxon>
        <taxon>Betaproteobacteria</taxon>
        <taxon>Neisseriales</taxon>
        <taxon>Neisseriaceae</taxon>
        <taxon>Neisseria</taxon>
    </lineage>
</organism>
<gene>
    <name evidence="9" type="ORF">HMPREF9418_2918</name>
</gene>
<dbReference type="InterPro" id="IPR045584">
    <property type="entry name" value="Pilin-like"/>
</dbReference>
<evidence type="ECO:0000256" key="5">
    <source>
        <dbReference type="ARBA" id="ARBA00022729"/>
    </source>
</evidence>